<dbReference type="SUPFAM" id="SSF82866">
    <property type="entry name" value="Multidrug efflux transporter AcrB transmembrane domain"/>
    <property type="match status" value="2"/>
</dbReference>
<feature type="transmembrane region" description="Helical" evidence="6">
    <location>
        <begin position="964"/>
        <end position="984"/>
    </location>
</feature>
<dbReference type="Gene3D" id="1.20.1640.10">
    <property type="entry name" value="Multidrug efflux transporter AcrB transmembrane domain"/>
    <property type="match status" value="2"/>
</dbReference>
<comment type="subcellular location">
    <subcellularLocation>
        <location evidence="1">Membrane</location>
        <topology evidence="1">Multi-pass membrane protein</topology>
    </subcellularLocation>
</comment>
<dbReference type="Proteomes" id="UP000006727">
    <property type="component" value="Chromosome 4"/>
</dbReference>
<feature type="transmembrane region" description="Helical" evidence="6">
    <location>
        <begin position="991"/>
        <end position="1014"/>
    </location>
</feature>
<evidence type="ECO:0000256" key="6">
    <source>
        <dbReference type="SAM" id="Phobius"/>
    </source>
</evidence>
<reference evidence="9" key="3">
    <citation type="submission" date="2020-12" db="UniProtKB">
        <authorList>
            <consortium name="EnsemblPlants"/>
        </authorList>
    </citation>
    <scope>IDENTIFICATION</scope>
</reference>
<feature type="transmembrane region" description="Helical" evidence="6">
    <location>
        <begin position="612"/>
        <end position="636"/>
    </location>
</feature>
<evidence type="ECO:0000256" key="4">
    <source>
        <dbReference type="ARBA" id="ARBA00023136"/>
    </source>
</evidence>
<dbReference type="GO" id="GO:0005886">
    <property type="term" value="C:plasma membrane"/>
    <property type="evidence" value="ECO:0000318"/>
    <property type="project" value="GO_Central"/>
</dbReference>
<evidence type="ECO:0000256" key="2">
    <source>
        <dbReference type="ARBA" id="ARBA00022692"/>
    </source>
</evidence>
<dbReference type="Gramene" id="Pp3c4_3140V3.2">
    <property type="protein sequence ID" value="Pp3c4_3140V3.2"/>
    <property type="gene ID" value="Pp3c4_3140"/>
</dbReference>
<feature type="transmembrane region" description="Helical" evidence="6">
    <location>
        <begin position="1059"/>
        <end position="1084"/>
    </location>
</feature>
<dbReference type="InterPro" id="IPR000731">
    <property type="entry name" value="SSD"/>
</dbReference>
<dbReference type="EnsemblPlants" id="Pp3c4_3140V3.2">
    <property type="protein sequence ID" value="Pp3c4_3140V3.2"/>
    <property type="gene ID" value="Pp3c4_3140"/>
</dbReference>
<dbReference type="FunFam" id="1.20.1640.10:FF:000090">
    <property type="entry name" value="Predicted protein"/>
    <property type="match status" value="1"/>
</dbReference>
<feature type="transmembrane region" description="Helical" evidence="6">
    <location>
        <begin position="1034"/>
        <end position="1052"/>
    </location>
</feature>
<dbReference type="EMBL" id="ABEU02000004">
    <property type="protein sequence ID" value="PNR54807.1"/>
    <property type="molecule type" value="Genomic_DNA"/>
</dbReference>
<dbReference type="Pfam" id="PF12349">
    <property type="entry name" value="Sterol-sensing"/>
    <property type="match status" value="1"/>
</dbReference>
<evidence type="ECO:0000313" key="8">
    <source>
        <dbReference type="EMBL" id="PNR54807.1"/>
    </source>
</evidence>
<feature type="domain" description="SSD" evidence="7">
    <location>
        <begin position="467"/>
        <end position="637"/>
    </location>
</feature>
<dbReference type="Gramene" id="Pp3c4_3140V3.1">
    <property type="protein sequence ID" value="Pp3c4_3140V3.1"/>
    <property type="gene ID" value="Pp3c4_3140"/>
</dbReference>
<evidence type="ECO:0000256" key="3">
    <source>
        <dbReference type="ARBA" id="ARBA00022989"/>
    </source>
</evidence>
<keyword evidence="2 6" id="KW-0812">Transmembrane</keyword>
<dbReference type="InterPro" id="IPR053958">
    <property type="entry name" value="HMGCR/SNAP/NPC1-like_SSD"/>
</dbReference>
<organism evidence="8">
    <name type="scientific">Physcomitrium patens</name>
    <name type="common">Spreading-leaved earth moss</name>
    <name type="synonym">Physcomitrella patens</name>
    <dbReference type="NCBI Taxonomy" id="3218"/>
    <lineage>
        <taxon>Eukaryota</taxon>
        <taxon>Viridiplantae</taxon>
        <taxon>Streptophyta</taxon>
        <taxon>Embryophyta</taxon>
        <taxon>Bryophyta</taxon>
        <taxon>Bryophytina</taxon>
        <taxon>Bryopsida</taxon>
        <taxon>Funariidae</taxon>
        <taxon>Funariales</taxon>
        <taxon>Funariaceae</taxon>
        <taxon>Physcomitrium</taxon>
    </lineage>
</organism>
<keyword evidence="3 6" id="KW-1133">Transmembrane helix</keyword>
<dbReference type="FunFam" id="1.20.1640.10:FF:000099">
    <property type="match status" value="1"/>
</dbReference>
<gene>
    <name evidence="9" type="primary">LOC112281322</name>
    <name evidence="8" type="ORF">PHYPA_005700</name>
</gene>
<feature type="transmembrane region" description="Helical" evidence="6">
    <location>
        <begin position="535"/>
        <end position="556"/>
    </location>
</feature>
<dbReference type="GeneID" id="112281322"/>
<dbReference type="RefSeq" id="XP_024373472.1">
    <property type="nucleotide sequence ID" value="XM_024517704.2"/>
</dbReference>
<dbReference type="AlphaFoldDB" id="A0A2K1KM08"/>
<dbReference type="OrthoDB" id="6510177at2759"/>
<feature type="transmembrane region" description="Helical" evidence="6">
    <location>
        <begin position="576"/>
        <end position="600"/>
    </location>
</feature>
<keyword evidence="4 6" id="KW-0472">Membrane</keyword>
<evidence type="ECO:0000313" key="9">
    <source>
        <dbReference type="EnsemblPlants" id="Pp3c4_3140V3.1"/>
    </source>
</evidence>
<name>A0A2K1KM08_PHYPA</name>
<evidence type="ECO:0000313" key="10">
    <source>
        <dbReference type="Proteomes" id="UP000006727"/>
    </source>
</evidence>
<dbReference type="RefSeq" id="XP_024373471.1">
    <property type="nucleotide sequence ID" value="XM_024517703.2"/>
</dbReference>
<dbReference type="PANTHER" id="PTHR46022:SF1">
    <property type="entry name" value="PROTEIN PATCHED"/>
    <property type="match status" value="1"/>
</dbReference>
<proteinExistence type="predicted"/>
<dbReference type="PANTHER" id="PTHR46022">
    <property type="entry name" value="PROTEIN PATCHED"/>
    <property type="match status" value="1"/>
</dbReference>
<evidence type="ECO:0000256" key="1">
    <source>
        <dbReference type="ARBA" id="ARBA00004141"/>
    </source>
</evidence>
<feature type="transmembrane region" description="Helical" evidence="6">
    <location>
        <begin position="499"/>
        <end position="523"/>
    </location>
</feature>
<dbReference type="PROSITE" id="PS50156">
    <property type="entry name" value="SSD"/>
    <property type="match status" value="1"/>
</dbReference>
<dbReference type="STRING" id="3218.A0A2K1KM08"/>
<keyword evidence="5" id="KW-0325">Glycoprotein</keyword>
<evidence type="ECO:0000259" key="7">
    <source>
        <dbReference type="PROSITE" id="PS50156"/>
    </source>
</evidence>
<protein>
    <recommendedName>
        <fullName evidence="7">SSD domain-containing protein</fullName>
    </recommendedName>
</protein>
<keyword evidence="10" id="KW-1185">Reference proteome</keyword>
<dbReference type="KEGG" id="ppp:112281322"/>
<dbReference type="EnsemblPlants" id="Pp3c4_3140V3.1">
    <property type="protein sequence ID" value="Pp3c4_3140V3.1"/>
    <property type="gene ID" value="Pp3c4_3140"/>
</dbReference>
<reference evidence="8 10" key="2">
    <citation type="journal article" date="2018" name="Plant J.">
        <title>The Physcomitrella patens chromosome-scale assembly reveals moss genome structure and evolution.</title>
        <authorList>
            <person name="Lang D."/>
            <person name="Ullrich K.K."/>
            <person name="Murat F."/>
            <person name="Fuchs J."/>
            <person name="Jenkins J."/>
            <person name="Haas F.B."/>
            <person name="Piednoel M."/>
            <person name="Gundlach H."/>
            <person name="Van Bel M."/>
            <person name="Meyberg R."/>
            <person name="Vives C."/>
            <person name="Morata J."/>
            <person name="Symeonidi A."/>
            <person name="Hiss M."/>
            <person name="Muchero W."/>
            <person name="Kamisugi Y."/>
            <person name="Saleh O."/>
            <person name="Blanc G."/>
            <person name="Decker E.L."/>
            <person name="van Gessel N."/>
            <person name="Grimwood J."/>
            <person name="Hayes R.D."/>
            <person name="Graham S.W."/>
            <person name="Gunter L.E."/>
            <person name="McDaniel S.F."/>
            <person name="Hoernstein S.N.W."/>
            <person name="Larsson A."/>
            <person name="Li F.W."/>
            <person name="Perroud P.F."/>
            <person name="Phillips J."/>
            <person name="Ranjan P."/>
            <person name="Rokshar D.S."/>
            <person name="Rothfels C.J."/>
            <person name="Schneider L."/>
            <person name="Shu S."/>
            <person name="Stevenson D.W."/>
            <person name="Thummler F."/>
            <person name="Tillich M."/>
            <person name="Villarreal Aguilar J.C."/>
            <person name="Widiez T."/>
            <person name="Wong G.K."/>
            <person name="Wymore A."/>
            <person name="Zhang Y."/>
            <person name="Zimmer A.D."/>
            <person name="Quatrano R.S."/>
            <person name="Mayer K.F.X."/>
            <person name="Goodstein D."/>
            <person name="Casacuberta J.M."/>
            <person name="Vandepoele K."/>
            <person name="Reski R."/>
            <person name="Cuming A.C."/>
            <person name="Tuskan G.A."/>
            <person name="Maumus F."/>
            <person name="Salse J."/>
            <person name="Schmutz J."/>
            <person name="Rensing S.A."/>
        </authorList>
    </citation>
    <scope>NUCLEOTIDE SEQUENCE [LARGE SCALE GENOMIC DNA]</scope>
    <source>
        <strain evidence="9 10">cv. Gransden 2004</strain>
    </source>
</reference>
<feature type="transmembrane region" description="Helical" evidence="6">
    <location>
        <begin position="938"/>
        <end position="958"/>
    </location>
</feature>
<feature type="transmembrane region" description="Helical" evidence="6">
    <location>
        <begin position="467"/>
        <end position="487"/>
    </location>
</feature>
<accession>A0A2K1KM08</accession>
<dbReference type="PaxDb" id="3218-PP1S287_23V6.1"/>
<reference evidence="8 10" key="1">
    <citation type="journal article" date="2008" name="Science">
        <title>The Physcomitrella genome reveals evolutionary insights into the conquest of land by plants.</title>
        <authorList>
            <person name="Rensing S."/>
            <person name="Lang D."/>
            <person name="Zimmer A."/>
            <person name="Terry A."/>
            <person name="Salamov A."/>
            <person name="Shapiro H."/>
            <person name="Nishiyama T."/>
            <person name="Perroud P.-F."/>
            <person name="Lindquist E."/>
            <person name="Kamisugi Y."/>
            <person name="Tanahashi T."/>
            <person name="Sakakibara K."/>
            <person name="Fujita T."/>
            <person name="Oishi K."/>
            <person name="Shin-I T."/>
            <person name="Kuroki Y."/>
            <person name="Toyoda A."/>
            <person name="Suzuki Y."/>
            <person name="Hashimoto A."/>
            <person name="Yamaguchi K."/>
            <person name="Sugano A."/>
            <person name="Kohara Y."/>
            <person name="Fujiyama A."/>
            <person name="Anterola A."/>
            <person name="Aoki S."/>
            <person name="Ashton N."/>
            <person name="Barbazuk W.B."/>
            <person name="Barker E."/>
            <person name="Bennetzen J."/>
            <person name="Bezanilla M."/>
            <person name="Blankenship R."/>
            <person name="Cho S.H."/>
            <person name="Dutcher S."/>
            <person name="Estelle M."/>
            <person name="Fawcett J.A."/>
            <person name="Gundlach H."/>
            <person name="Hanada K."/>
            <person name="Heyl A."/>
            <person name="Hicks K.A."/>
            <person name="Hugh J."/>
            <person name="Lohr M."/>
            <person name="Mayer K."/>
            <person name="Melkozernov A."/>
            <person name="Murata T."/>
            <person name="Nelson D."/>
            <person name="Pils B."/>
            <person name="Prigge M."/>
            <person name="Reiss B."/>
            <person name="Renner T."/>
            <person name="Rombauts S."/>
            <person name="Rushton P."/>
            <person name="Sanderfoot A."/>
            <person name="Schween G."/>
            <person name="Shiu S.-H."/>
            <person name="Stueber K."/>
            <person name="Theodoulou F.L."/>
            <person name="Tu H."/>
            <person name="Van de Peer Y."/>
            <person name="Verrier P.J."/>
            <person name="Waters E."/>
            <person name="Wood A."/>
            <person name="Yang L."/>
            <person name="Cove D."/>
            <person name="Cuming A."/>
            <person name="Hasebe M."/>
            <person name="Lucas S."/>
            <person name="Mishler D.B."/>
            <person name="Reski R."/>
            <person name="Grigoriev I."/>
            <person name="Quatrano R.S."/>
            <person name="Boore J.L."/>
        </authorList>
    </citation>
    <scope>NUCLEOTIDE SEQUENCE [LARGE SCALE GENOMIC DNA]</scope>
    <source>
        <strain evidence="9 10">cv. Gransden 2004</strain>
    </source>
</reference>
<sequence length="1132" mass="126641">MGLANAYRRMLHRYHLAMNEIFAGYGSFVAHKPWIPFIVGIMVLGGLTAGLIKRTTETDLEKLWVEHNSRVVEERLYFNQRYGGIPRKESVTITSRASPDAQIDLKRSMDALTHAVAPLYDELSMETAVGGARNKLGNVDFCERPIVPTTLKPGKNPMKDNNWGAWGLQYISTCSVFWAYTGRVSADSALPEGWGITRFPCTKLTPMDCFKEGGDFDYPEEMKLLERPVPDVGTIKNITLIDLLLGLYQMTTAPVKCVNLLRTNITSQFRQAGRPVAEVQGIVDEVVSIMKFAFTWGYRWRKPYSLMKSNKEIIDHINSAVEIGRHKNPDPGVPQVVDCILKKMPCCMTWFGAHLPIFTALGSVEYDASGKNISKVGGVRWGSNNYHHDHPLFAEYISNRLVTSVGSDEREHLVKKWEDAMIHDLDPMRRHATNTSFGDGEMYENLQLEFNMWKSTRDIIADASKSPLWQIILGAALVSAYAFLAFLNLRNPVHSHTSLALMGMAVVGFAVLAGFGLTALCGIPFSPLAGSVVPFLALGLGIDDVFVLVNVLRNFLEDPKLQALNTPGDLVPEREMRHALTLAGPSVILTTFSVLAAFFISSMNPMPVAQWFCWQMGLTATVHTLGMILIFMPIMALDARRVKARYNDPNLWLFCGIRKSKAPEAPYTKEATSEFSDPSFQDSTGSSAISRWVARYYAPLFESNLFKIIVVVLFSGLLVSMTYLGFEKVEHGLRLSDVTLTGSYQNTFARTTEDRFTSYDVWIVTRDIDYAKNQNNLVEMYRALEKTKWNPPQPGILESSPLGNLYLWNQIAYNVSWPIPANNQTYYDYIKHWSAGPLGIASLQDIYCEDSITKEQLSCMQDAHAPGYKNNPNFRIASSKTGMFALHLGAGTSSNLDMMTKTRTIVDDLNTKFGEDVAFMYGFPFLFFEQYLHSYRDLYTVVGLALVGVFVAVLVFQFSITMSLIIVTVLLMVDLEVYGFIYVIGAKLNSLSLVNLGIVIGMSSEFTYLARSFLMVDGTRNYRVRKALEWTFEPLLHGFGTQIAATIPLIFVKYHAFRVYYFAMFTIMGVLGFLNGFVLLPVILSWVGPPPLPHVVNRANHKGVAQDLGFRASPHHGGDTPMMSHNGASVPL</sequence>
<evidence type="ECO:0000256" key="5">
    <source>
        <dbReference type="ARBA" id="ARBA00023180"/>
    </source>
</evidence>